<dbReference type="PANTHER" id="PTHR42901:SF1">
    <property type="entry name" value="ALCOHOL DEHYDROGENASE"/>
    <property type="match status" value="1"/>
</dbReference>
<evidence type="ECO:0000313" key="5">
    <source>
        <dbReference type="Proteomes" id="UP000480178"/>
    </source>
</evidence>
<dbReference type="PRINTS" id="PR00080">
    <property type="entry name" value="SDRFAMILY"/>
</dbReference>
<dbReference type="AlphaFoldDB" id="A0A6C0GS39"/>
<dbReference type="InterPro" id="IPR002347">
    <property type="entry name" value="SDR_fam"/>
</dbReference>
<organism evidence="4 5">
    <name type="scientific">Rhodocytophaga rosea</name>
    <dbReference type="NCBI Taxonomy" id="2704465"/>
    <lineage>
        <taxon>Bacteria</taxon>
        <taxon>Pseudomonadati</taxon>
        <taxon>Bacteroidota</taxon>
        <taxon>Cytophagia</taxon>
        <taxon>Cytophagales</taxon>
        <taxon>Rhodocytophagaceae</taxon>
        <taxon>Rhodocytophaga</taxon>
    </lineage>
</organism>
<dbReference type="EMBL" id="CP048222">
    <property type="protein sequence ID" value="QHT70423.1"/>
    <property type="molecule type" value="Genomic_DNA"/>
</dbReference>
<dbReference type="Gene3D" id="3.40.50.720">
    <property type="entry name" value="NAD(P)-binding Rossmann-like Domain"/>
    <property type="match status" value="1"/>
</dbReference>
<dbReference type="InterPro" id="IPR036291">
    <property type="entry name" value="NAD(P)-bd_dom_sf"/>
</dbReference>
<reference evidence="4 5" key="1">
    <citation type="submission" date="2020-01" db="EMBL/GenBank/DDBJ databases">
        <authorList>
            <person name="Kim M.K."/>
        </authorList>
    </citation>
    <scope>NUCLEOTIDE SEQUENCE [LARGE SCALE GENOMIC DNA]</scope>
    <source>
        <strain evidence="4 5">172606-1</strain>
    </source>
</reference>
<dbReference type="PRINTS" id="PR00081">
    <property type="entry name" value="GDHRDH"/>
</dbReference>
<sequence>MNKLIVVTGGTKGIGRAIIETFARNGFDVVTCARNAQDLQQLQREIKLAFPSIQLFARQADLSKKEEVNRFAGFVLGLQRNIDVLVNNTGYFVPGQIHNEPEGTLENMMDTNLYSAYYLTRHLISGMMERKDGYVFNICSIASIMAYPNGGAYSITKFALYGLTKVLREEMKPFGIRVTAVLPGATLTASWEGVDLPAERFMKAEDVAESMYNAFALSRQSVVEEILIRPQLGDL</sequence>
<dbReference type="RefSeq" id="WP_162446401.1">
    <property type="nucleotide sequence ID" value="NZ_CP048222.1"/>
</dbReference>
<comment type="similarity">
    <text evidence="1 3">Belongs to the short-chain dehydrogenases/reductases (SDR) family.</text>
</comment>
<dbReference type="CDD" id="cd05233">
    <property type="entry name" value="SDR_c"/>
    <property type="match status" value="1"/>
</dbReference>
<gene>
    <name evidence="4" type="ORF">GXP67_29095</name>
</gene>
<accession>A0A6C0GS39</accession>
<keyword evidence="2" id="KW-0560">Oxidoreductase</keyword>
<evidence type="ECO:0000256" key="2">
    <source>
        <dbReference type="ARBA" id="ARBA00023002"/>
    </source>
</evidence>
<evidence type="ECO:0000313" key="4">
    <source>
        <dbReference type="EMBL" id="QHT70423.1"/>
    </source>
</evidence>
<dbReference type="SUPFAM" id="SSF51735">
    <property type="entry name" value="NAD(P)-binding Rossmann-fold domains"/>
    <property type="match status" value="1"/>
</dbReference>
<dbReference type="InterPro" id="IPR020904">
    <property type="entry name" value="Sc_DH/Rdtase_CS"/>
</dbReference>
<evidence type="ECO:0000256" key="3">
    <source>
        <dbReference type="RuleBase" id="RU000363"/>
    </source>
</evidence>
<dbReference type="GO" id="GO:0016491">
    <property type="term" value="F:oxidoreductase activity"/>
    <property type="evidence" value="ECO:0007669"/>
    <property type="project" value="UniProtKB-KW"/>
</dbReference>
<dbReference type="Proteomes" id="UP000480178">
    <property type="component" value="Chromosome"/>
</dbReference>
<dbReference type="Pfam" id="PF00106">
    <property type="entry name" value="adh_short"/>
    <property type="match status" value="1"/>
</dbReference>
<dbReference type="KEGG" id="rhoz:GXP67_29095"/>
<name>A0A6C0GS39_9BACT</name>
<protein>
    <submittedName>
        <fullName evidence="4">SDR family oxidoreductase</fullName>
    </submittedName>
</protein>
<keyword evidence="5" id="KW-1185">Reference proteome</keyword>
<evidence type="ECO:0000256" key="1">
    <source>
        <dbReference type="ARBA" id="ARBA00006484"/>
    </source>
</evidence>
<dbReference type="PROSITE" id="PS00061">
    <property type="entry name" value="ADH_SHORT"/>
    <property type="match status" value="1"/>
</dbReference>
<dbReference type="PANTHER" id="PTHR42901">
    <property type="entry name" value="ALCOHOL DEHYDROGENASE"/>
    <property type="match status" value="1"/>
</dbReference>
<proteinExistence type="inferred from homology"/>